<organism evidence="1 2">
    <name type="scientific">Microcystis aeruginosa PCC 9443</name>
    <dbReference type="NCBI Taxonomy" id="1160281"/>
    <lineage>
        <taxon>Bacteria</taxon>
        <taxon>Bacillati</taxon>
        <taxon>Cyanobacteriota</taxon>
        <taxon>Cyanophyceae</taxon>
        <taxon>Oscillatoriophycideae</taxon>
        <taxon>Chroococcales</taxon>
        <taxon>Microcystaceae</taxon>
        <taxon>Microcystis</taxon>
    </lineage>
</organism>
<dbReference type="EMBL" id="CAIJ01000276">
    <property type="protein sequence ID" value="CCI02556.1"/>
    <property type="molecule type" value="Genomic_DNA"/>
</dbReference>
<reference evidence="1 2" key="1">
    <citation type="submission" date="2012-04" db="EMBL/GenBank/DDBJ databases">
        <authorList>
            <person name="Genoscope - CEA"/>
        </authorList>
    </citation>
    <scope>NUCLEOTIDE SEQUENCE [LARGE SCALE GENOMIC DNA]</scope>
    <source>
        <strain evidence="1 2">9443</strain>
    </source>
</reference>
<protein>
    <submittedName>
        <fullName evidence="1">Uncharacterized protein</fullName>
    </submittedName>
</protein>
<evidence type="ECO:0000313" key="2">
    <source>
        <dbReference type="Proteomes" id="UP000003480"/>
    </source>
</evidence>
<accession>I4G3P5</accession>
<dbReference type="AlphaFoldDB" id="I4G3P5"/>
<sequence>MGIVETVIAGIIVSVISYVAGVARTNISSQLPSQISGSQRIYNQDKLYEELIERLEKQQKLPEEVIFIQHSGYMVVKAICRLLERGINVTLYQQNPETDIIAEYDSLKTRIRGVQESIIYMEGTRTFQAQLTIKLFRTPASLRAVLVKGKRPEGTVLETLIVSWYLYWVDSDNNQLRIRGSENPGIILNRDSSKKFEDFEKLVLETQRFLDSEHRGTHSKRLSDHVSICDN</sequence>
<evidence type="ECO:0000313" key="1">
    <source>
        <dbReference type="EMBL" id="CCI02556.1"/>
    </source>
</evidence>
<name>I4G3P5_MICAE</name>
<proteinExistence type="predicted"/>
<gene>
    <name evidence="1" type="ORF">MICAC_3470012</name>
</gene>
<dbReference type="HOGENOM" id="CLU_1198657_0_0_3"/>
<dbReference type="Proteomes" id="UP000003480">
    <property type="component" value="Unassembled WGS sequence"/>
</dbReference>
<comment type="caution">
    <text evidence="1">The sequence shown here is derived from an EMBL/GenBank/DDBJ whole genome shotgun (WGS) entry which is preliminary data.</text>
</comment>
<dbReference type="RefSeq" id="WP_004159849.1">
    <property type="nucleotide sequence ID" value="NZ_HE972982.1"/>
</dbReference>